<dbReference type="Proteomes" id="UP000653472">
    <property type="component" value="Unassembled WGS sequence"/>
</dbReference>
<reference evidence="3" key="1">
    <citation type="submission" date="2020-03" db="EMBL/GenBank/DDBJ databases">
        <title>Solimonas marina sp. nov., isolated from deep seawater of the Pacific Ocean.</title>
        <authorList>
            <person name="Liu X."/>
            <person name="Lai Q."/>
            <person name="Sun F."/>
            <person name="Gai Y."/>
            <person name="Li G."/>
            <person name="Shao Z."/>
        </authorList>
    </citation>
    <scope>NUCLEOTIDE SEQUENCE</scope>
    <source>
        <strain evidence="3">C16B3</strain>
    </source>
</reference>
<name>A0A969WC40_9GAMM</name>
<dbReference type="InterPro" id="IPR025178">
    <property type="entry name" value="Lnb_N"/>
</dbReference>
<comment type="caution">
    <text evidence="3">The sequence shown here is derived from an EMBL/GenBank/DDBJ whole genome shotgun (WGS) entry which is preliminary data.</text>
</comment>
<proteinExistence type="predicted"/>
<evidence type="ECO:0000259" key="2">
    <source>
        <dbReference type="Pfam" id="PF13387"/>
    </source>
</evidence>
<evidence type="ECO:0000313" key="3">
    <source>
        <dbReference type="EMBL" id="NKF23380.1"/>
    </source>
</evidence>
<dbReference type="Pfam" id="PF13387">
    <property type="entry name" value="Lnb_N"/>
    <property type="match status" value="1"/>
</dbReference>
<organism evidence="3 4">
    <name type="scientific">Solimonas marina</name>
    <dbReference type="NCBI Taxonomy" id="2714601"/>
    <lineage>
        <taxon>Bacteria</taxon>
        <taxon>Pseudomonadati</taxon>
        <taxon>Pseudomonadota</taxon>
        <taxon>Gammaproteobacteria</taxon>
        <taxon>Nevskiales</taxon>
        <taxon>Nevskiaceae</taxon>
        <taxon>Solimonas</taxon>
    </lineage>
</organism>
<keyword evidence="4" id="KW-1185">Reference proteome</keyword>
<dbReference type="RefSeq" id="WP_168148696.1">
    <property type="nucleotide sequence ID" value="NZ_JAAVXB010000007.1"/>
</dbReference>
<keyword evidence="1" id="KW-1133">Transmembrane helix</keyword>
<evidence type="ECO:0000313" key="4">
    <source>
        <dbReference type="Proteomes" id="UP000653472"/>
    </source>
</evidence>
<keyword evidence="1" id="KW-0472">Membrane</keyword>
<keyword evidence="1" id="KW-0812">Transmembrane</keyword>
<feature type="transmembrane region" description="Helical" evidence="1">
    <location>
        <begin position="58"/>
        <end position="76"/>
    </location>
</feature>
<protein>
    <submittedName>
        <fullName evidence="3">DUF4105 domain-containing protein</fullName>
    </submittedName>
</protein>
<sequence length="332" mass="37836">MKTVTLLTGTTLWLLFAAWGAGALWFRWPAAKPLVVLMWALSAVCVVVWCWRGHWAPSLLAALVLGAMLLFWWQSIRPSNNRRWADDVARQLVPTVDGDQVTLDNVRDFRWRTPDDYDVRWETRHYDLSQLRSVDTVLSYWMGPAIAHTLVSFGFADGRYLTFSIEIRKERGESFSAIGGFFKQFEATLVAADERDIVRVRTNVRGEDDYLYRVQMPPEAMRSLFLAYLAKAERLRSHPRWYNTATANCTTIVFQMMRHIVHGLPLDPRLLLSGYLPEYLARVGALTPGYDVATLRRDGRITERARDAGDAADFSQLIRAGVPGIDPSLPAR</sequence>
<feature type="transmembrane region" description="Helical" evidence="1">
    <location>
        <begin position="30"/>
        <end position="51"/>
    </location>
</feature>
<dbReference type="AlphaFoldDB" id="A0A969WC40"/>
<feature type="domain" description="Lnb N-terminal periplasmic" evidence="2">
    <location>
        <begin position="118"/>
        <end position="272"/>
    </location>
</feature>
<accession>A0A969WC40</accession>
<dbReference type="EMBL" id="JAAVXB010000007">
    <property type="protein sequence ID" value="NKF23380.1"/>
    <property type="molecule type" value="Genomic_DNA"/>
</dbReference>
<gene>
    <name evidence="3" type="ORF">G7Y82_13750</name>
</gene>
<evidence type="ECO:0000256" key="1">
    <source>
        <dbReference type="SAM" id="Phobius"/>
    </source>
</evidence>